<dbReference type="Proteomes" id="UP000799424">
    <property type="component" value="Unassembled WGS sequence"/>
</dbReference>
<name>A0A6A7ALA7_9PLEO</name>
<evidence type="ECO:0000256" key="1">
    <source>
        <dbReference type="SAM" id="Coils"/>
    </source>
</evidence>
<evidence type="ECO:0000313" key="2">
    <source>
        <dbReference type="EMBL" id="KAF2833774.1"/>
    </source>
</evidence>
<feature type="coiled-coil region" evidence="1">
    <location>
        <begin position="1"/>
        <end position="95"/>
    </location>
</feature>
<evidence type="ECO:0000313" key="3">
    <source>
        <dbReference type="Proteomes" id="UP000799424"/>
    </source>
</evidence>
<protein>
    <submittedName>
        <fullName evidence="2">Uncharacterized protein</fullName>
    </submittedName>
</protein>
<accession>A0A6A7ALA7</accession>
<keyword evidence="3" id="KW-1185">Reference proteome</keyword>
<keyword evidence="1" id="KW-0175">Coiled coil</keyword>
<gene>
    <name evidence="2" type="ORF">CC86DRAFT_14847</name>
</gene>
<dbReference type="AlphaFoldDB" id="A0A6A7ALA7"/>
<dbReference type="OrthoDB" id="425925at2759"/>
<organism evidence="2 3">
    <name type="scientific">Ophiobolus disseminans</name>
    <dbReference type="NCBI Taxonomy" id="1469910"/>
    <lineage>
        <taxon>Eukaryota</taxon>
        <taxon>Fungi</taxon>
        <taxon>Dikarya</taxon>
        <taxon>Ascomycota</taxon>
        <taxon>Pezizomycotina</taxon>
        <taxon>Dothideomycetes</taxon>
        <taxon>Pleosporomycetidae</taxon>
        <taxon>Pleosporales</taxon>
        <taxon>Pleosporineae</taxon>
        <taxon>Phaeosphaeriaceae</taxon>
        <taxon>Ophiobolus</taxon>
    </lineage>
</organism>
<proteinExistence type="predicted"/>
<sequence length="201" mass="23611">MQSLREELEEANEGKEHFETQYQNLLQRVNTIKTSLGGRLKADAARIEEFQTQVSDLEEQVRELQENNKTLKEELAKLREENETQAGEVNSLRSRSTLSQQNWIKERDELISREAYAREEFENAKQAMQDWEVLAMNERSLRENLTEKDAELREQLETLREEYEKAAQDRDTNSQSVDGLQKALQEVQTCGLTYTLLDWPR</sequence>
<reference evidence="2" key="1">
    <citation type="journal article" date="2020" name="Stud. Mycol.">
        <title>101 Dothideomycetes genomes: a test case for predicting lifestyles and emergence of pathogens.</title>
        <authorList>
            <person name="Haridas S."/>
            <person name="Albert R."/>
            <person name="Binder M."/>
            <person name="Bloem J."/>
            <person name="Labutti K."/>
            <person name="Salamov A."/>
            <person name="Andreopoulos B."/>
            <person name="Baker S."/>
            <person name="Barry K."/>
            <person name="Bills G."/>
            <person name="Bluhm B."/>
            <person name="Cannon C."/>
            <person name="Castanera R."/>
            <person name="Culley D."/>
            <person name="Daum C."/>
            <person name="Ezra D."/>
            <person name="Gonzalez J."/>
            <person name="Henrissat B."/>
            <person name="Kuo A."/>
            <person name="Liang C."/>
            <person name="Lipzen A."/>
            <person name="Lutzoni F."/>
            <person name="Magnuson J."/>
            <person name="Mondo S."/>
            <person name="Nolan M."/>
            <person name="Ohm R."/>
            <person name="Pangilinan J."/>
            <person name="Park H.-J."/>
            <person name="Ramirez L."/>
            <person name="Alfaro M."/>
            <person name="Sun H."/>
            <person name="Tritt A."/>
            <person name="Yoshinaga Y."/>
            <person name="Zwiers L.-H."/>
            <person name="Turgeon B."/>
            <person name="Goodwin S."/>
            <person name="Spatafora J."/>
            <person name="Crous P."/>
            <person name="Grigoriev I."/>
        </authorList>
    </citation>
    <scope>NUCLEOTIDE SEQUENCE</scope>
    <source>
        <strain evidence="2">CBS 113818</strain>
    </source>
</reference>
<dbReference type="EMBL" id="MU006216">
    <property type="protein sequence ID" value="KAF2833774.1"/>
    <property type="molecule type" value="Genomic_DNA"/>
</dbReference>
<feature type="coiled-coil region" evidence="1">
    <location>
        <begin position="142"/>
        <end position="173"/>
    </location>
</feature>